<reference evidence="2" key="2">
    <citation type="submission" date="2019-07" db="EMBL/GenBank/DDBJ databases">
        <authorList>
            <person name="Seetharam A."/>
            <person name="Woodhouse M."/>
            <person name="Cannon E."/>
        </authorList>
    </citation>
    <scope>NUCLEOTIDE SEQUENCE [LARGE SCALE GENOMIC DNA]</scope>
    <source>
        <strain evidence="2">cv. B73</strain>
    </source>
</reference>
<feature type="compositionally biased region" description="Basic and acidic residues" evidence="1">
    <location>
        <begin position="325"/>
        <end position="338"/>
    </location>
</feature>
<feature type="compositionally biased region" description="Basic and acidic residues" evidence="1">
    <location>
        <begin position="181"/>
        <end position="191"/>
    </location>
</feature>
<evidence type="ECO:0000313" key="3">
    <source>
        <dbReference type="Proteomes" id="UP000007305"/>
    </source>
</evidence>
<keyword evidence="3" id="KW-1185">Reference proteome</keyword>
<sequence length="462" mass="50169">MRAAVLARFFCWDAPGRRASRFVPPLYAWFGGAVVGRGQRRPVISRVNRSLLSPLGSIPNLSSSRLPPLFFFWSLGGSGEGCHGNGYPTRRKRPNHCQSFHLFCWQWQAAAEGPVAARIAVLTKLQKRGGADPHMGPHLQLQAGVQHAPAGGRHLRPRPGRVPGPAGGARRAGPGGGLLLRPRDRHVDRPGGPHLPRRRQQQRRRRRHPAHPGLPRRHAGGVDAVPGHPLLPRRQLRALVVRHGHLRQPVPAAGEAEQGRGGVGELPARPGAPVPVRVRRRVGGAQVGDVAAFPRQRLERGRPRVPVGGQLRRQHRPPRGRPRGRGRDPRARQRAAERHVRRRRAHGVGAAAGRQVLRDAPGQGLVLEGVPARGRRPGPPGVQPVRAQRTAPRGAALPQEPDHRVGPGPHLRPAAGLRRRPPGGRTPCEARVPREGHRGLLPAAQHEPLPRGHGGDSRLPQG</sequence>
<protein>
    <submittedName>
        <fullName evidence="2">Uncharacterized protein</fullName>
    </submittedName>
</protein>
<feature type="compositionally biased region" description="Low complexity" evidence="1">
    <location>
        <begin position="161"/>
        <end position="172"/>
    </location>
</feature>
<organism evidence="2 3">
    <name type="scientific">Zea mays</name>
    <name type="common">Maize</name>
    <dbReference type="NCBI Taxonomy" id="4577"/>
    <lineage>
        <taxon>Eukaryota</taxon>
        <taxon>Viridiplantae</taxon>
        <taxon>Streptophyta</taxon>
        <taxon>Embryophyta</taxon>
        <taxon>Tracheophyta</taxon>
        <taxon>Spermatophyta</taxon>
        <taxon>Magnoliopsida</taxon>
        <taxon>Liliopsida</taxon>
        <taxon>Poales</taxon>
        <taxon>Poaceae</taxon>
        <taxon>PACMAD clade</taxon>
        <taxon>Panicoideae</taxon>
        <taxon>Andropogonodae</taxon>
        <taxon>Andropogoneae</taxon>
        <taxon>Tripsacinae</taxon>
        <taxon>Zea</taxon>
    </lineage>
</organism>
<accession>A0A804QMA3</accession>
<dbReference type="EnsemblPlants" id="Zm00001eb349710_T002">
    <property type="protein sequence ID" value="Zm00001eb349710_P002"/>
    <property type="gene ID" value="Zm00001eb349710"/>
</dbReference>
<feature type="compositionally biased region" description="Basic residues" evidence="1">
    <location>
        <begin position="195"/>
        <end position="219"/>
    </location>
</feature>
<dbReference type="Gramene" id="Zm00001eb349710_T002">
    <property type="protein sequence ID" value="Zm00001eb349710_P002"/>
    <property type="gene ID" value="Zm00001eb349710"/>
</dbReference>
<dbReference type="InParanoid" id="A0A804QMA3"/>
<evidence type="ECO:0000256" key="1">
    <source>
        <dbReference type="SAM" id="MobiDB-lite"/>
    </source>
</evidence>
<reference evidence="3" key="1">
    <citation type="journal article" date="2009" name="Science">
        <title>The B73 maize genome: complexity, diversity, and dynamics.</title>
        <authorList>
            <person name="Schnable P.S."/>
            <person name="Ware D."/>
            <person name="Fulton R.S."/>
            <person name="Stein J.C."/>
            <person name="Wei F."/>
            <person name="Pasternak S."/>
            <person name="Liang C."/>
            <person name="Zhang J."/>
            <person name="Fulton L."/>
            <person name="Graves T.A."/>
            <person name="Minx P."/>
            <person name="Reily A.D."/>
            <person name="Courtney L."/>
            <person name="Kruchowski S.S."/>
            <person name="Tomlinson C."/>
            <person name="Strong C."/>
            <person name="Delehaunty K."/>
            <person name="Fronick C."/>
            <person name="Courtney B."/>
            <person name="Rock S.M."/>
            <person name="Belter E."/>
            <person name="Du F."/>
            <person name="Kim K."/>
            <person name="Abbott R.M."/>
            <person name="Cotton M."/>
            <person name="Levy A."/>
            <person name="Marchetto P."/>
            <person name="Ochoa K."/>
            <person name="Jackson S.M."/>
            <person name="Gillam B."/>
            <person name="Chen W."/>
            <person name="Yan L."/>
            <person name="Higginbotham J."/>
            <person name="Cardenas M."/>
            <person name="Waligorski J."/>
            <person name="Applebaum E."/>
            <person name="Phelps L."/>
            <person name="Falcone J."/>
            <person name="Kanchi K."/>
            <person name="Thane T."/>
            <person name="Scimone A."/>
            <person name="Thane N."/>
            <person name="Henke J."/>
            <person name="Wang T."/>
            <person name="Ruppert J."/>
            <person name="Shah N."/>
            <person name="Rotter K."/>
            <person name="Hodges J."/>
            <person name="Ingenthron E."/>
            <person name="Cordes M."/>
            <person name="Kohlberg S."/>
            <person name="Sgro J."/>
            <person name="Delgado B."/>
            <person name="Mead K."/>
            <person name="Chinwalla A."/>
            <person name="Leonard S."/>
            <person name="Crouse K."/>
            <person name="Collura K."/>
            <person name="Kudrna D."/>
            <person name="Currie J."/>
            <person name="He R."/>
            <person name="Angelova A."/>
            <person name="Rajasekar S."/>
            <person name="Mueller T."/>
            <person name="Lomeli R."/>
            <person name="Scara G."/>
            <person name="Ko A."/>
            <person name="Delaney K."/>
            <person name="Wissotski M."/>
            <person name="Lopez G."/>
            <person name="Campos D."/>
            <person name="Braidotti M."/>
            <person name="Ashley E."/>
            <person name="Golser W."/>
            <person name="Kim H."/>
            <person name="Lee S."/>
            <person name="Lin J."/>
            <person name="Dujmic Z."/>
            <person name="Kim W."/>
            <person name="Talag J."/>
            <person name="Zuccolo A."/>
            <person name="Fan C."/>
            <person name="Sebastian A."/>
            <person name="Kramer M."/>
            <person name="Spiegel L."/>
            <person name="Nascimento L."/>
            <person name="Zutavern T."/>
            <person name="Miller B."/>
            <person name="Ambroise C."/>
            <person name="Muller S."/>
            <person name="Spooner W."/>
            <person name="Narechania A."/>
            <person name="Ren L."/>
            <person name="Wei S."/>
            <person name="Kumari S."/>
            <person name="Faga B."/>
            <person name="Levy M.J."/>
            <person name="McMahan L."/>
            <person name="Van Buren P."/>
            <person name="Vaughn M.W."/>
            <person name="Ying K."/>
            <person name="Yeh C.-T."/>
            <person name="Emrich S.J."/>
            <person name="Jia Y."/>
            <person name="Kalyanaraman A."/>
            <person name="Hsia A.-P."/>
            <person name="Barbazuk W.B."/>
            <person name="Baucom R.S."/>
            <person name="Brutnell T.P."/>
            <person name="Carpita N.C."/>
            <person name="Chaparro C."/>
            <person name="Chia J.-M."/>
            <person name="Deragon J.-M."/>
            <person name="Estill J.C."/>
            <person name="Fu Y."/>
            <person name="Jeddeloh J.A."/>
            <person name="Han Y."/>
            <person name="Lee H."/>
            <person name="Li P."/>
            <person name="Lisch D.R."/>
            <person name="Liu S."/>
            <person name="Liu Z."/>
            <person name="Nagel D.H."/>
            <person name="McCann M.C."/>
            <person name="SanMiguel P."/>
            <person name="Myers A.M."/>
            <person name="Nettleton D."/>
            <person name="Nguyen J."/>
            <person name="Penning B.W."/>
            <person name="Ponnala L."/>
            <person name="Schneider K.L."/>
            <person name="Schwartz D.C."/>
            <person name="Sharma A."/>
            <person name="Soderlund C."/>
            <person name="Springer N.M."/>
            <person name="Sun Q."/>
            <person name="Wang H."/>
            <person name="Waterman M."/>
            <person name="Westerman R."/>
            <person name="Wolfgruber T.K."/>
            <person name="Yang L."/>
            <person name="Yu Y."/>
            <person name="Zhang L."/>
            <person name="Zhou S."/>
            <person name="Zhu Q."/>
            <person name="Bennetzen J.L."/>
            <person name="Dawe R.K."/>
            <person name="Jiang J."/>
            <person name="Jiang N."/>
            <person name="Presting G.G."/>
            <person name="Wessler S.R."/>
            <person name="Aluru S."/>
            <person name="Martienssen R.A."/>
            <person name="Clifton S.W."/>
            <person name="McCombie W.R."/>
            <person name="Wing R.A."/>
            <person name="Wilson R.K."/>
        </authorList>
    </citation>
    <scope>NUCLEOTIDE SEQUENCE [LARGE SCALE GENOMIC DNA]</scope>
    <source>
        <strain evidence="3">cv. B73</strain>
    </source>
</reference>
<feature type="region of interest" description="Disordered" evidence="1">
    <location>
        <begin position="296"/>
        <end position="462"/>
    </location>
</feature>
<feature type="region of interest" description="Disordered" evidence="1">
    <location>
        <begin position="144"/>
        <end position="229"/>
    </location>
</feature>
<name>A0A804QMA3_MAIZE</name>
<dbReference type="AlphaFoldDB" id="A0A804QMA3"/>
<feature type="region of interest" description="Disordered" evidence="1">
    <location>
        <begin position="249"/>
        <end position="272"/>
    </location>
</feature>
<feature type="compositionally biased region" description="Basic residues" evidence="1">
    <location>
        <begin position="312"/>
        <end position="324"/>
    </location>
</feature>
<dbReference type="Proteomes" id="UP000007305">
    <property type="component" value="Chromosome 8"/>
</dbReference>
<reference evidence="2" key="3">
    <citation type="submission" date="2021-05" db="UniProtKB">
        <authorList>
            <consortium name="EnsemblPlants"/>
        </authorList>
    </citation>
    <scope>IDENTIFICATION</scope>
    <source>
        <strain evidence="2">cv. B73</strain>
    </source>
</reference>
<evidence type="ECO:0000313" key="2">
    <source>
        <dbReference type="EnsemblPlants" id="Zm00001eb349710_P002"/>
    </source>
</evidence>
<proteinExistence type="predicted"/>